<feature type="domain" description="PPIase cyclophilin-type" evidence="6">
    <location>
        <begin position="45"/>
        <end position="240"/>
    </location>
</feature>
<evidence type="ECO:0000259" key="6">
    <source>
        <dbReference type="PROSITE" id="PS50072"/>
    </source>
</evidence>
<dbReference type="PANTHER" id="PTHR45625:SF4">
    <property type="entry name" value="PEPTIDYLPROLYL ISOMERASE DOMAIN AND WD REPEAT-CONTAINING PROTEIN 1"/>
    <property type="match status" value="1"/>
</dbReference>
<keyword evidence="8" id="KW-1185">Reference proteome</keyword>
<accession>A0ABX8TI58</accession>
<dbReference type="InterPro" id="IPR044666">
    <property type="entry name" value="Cyclophilin_A-like"/>
</dbReference>
<dbReference type="Pfam" id="PF00160">
    <property type="entry name" value="Pro_isomerase"/>
    <property type="match status" value="1"/>
</dbReference>
<dbReference type="PANTHER" id="PTHR45625">
    <property type="entry name" value="PEPTIDYL-PROLYL CIS-TRANS ISOMERASE-RELATED"/>
    <property type="match status" value="1"/>
</dbReference>
<dbReference type="Proteomes" id="UP000824334">
    <property type="component" value="Chromosome"/>
</dbReference>
<keyword evidence="5" id="KW-0732">Signal</keyword>
<evidence type="ECO:0000313" key="7">
    <source>
        <dbReference type="EMBL" id="QYC08819.1"/>
    </source>
</evidence>
<dbReference type="GeneID" id="94375433"/>
<dbReference type="PROSITE" id="PS00170">
    <property type="entry name" value="CSA_PPIASE_1"/>
    <property type="match status" value="1"/>
</dbReference>
<evidence type="ECO:0000256" key="3">
    <source>
        <dbReference type="ARBA" id="ARBA00023110"/>
    </source>
</evidence>
<reference evidence="7 8" key="1">
    <citation type="submission" date="2021-07" db="EMBL/GenBank/DDBJ databases">
        <title>Isolation and characterization of bacteria from a gold mining with a capacity of golden bioaccumulation.</title>
        <authorList>
            <person name="Yang X.J."/>
        </authorList>
    </citation>
    <scope>NUCLEOTIDE SEQUENCE [LARGE SCALE GENOMIC DNA]</scope>
    <source>
        <strain evidence="7 8">Au29</strain>
    </source>
</reference>
<protein>
    <recommendedName>
        <fullName evidence="2">peptidylprolyl isomerase</fullName>
        <ecNumber evidence="2">5.2.1.8</ecNumber>
    </recommendedName>
</protein>
<dbReference type="PROSITE" id="PS50072">
    <property type="entry name" value="CSA_PPIASE_2"/>
    <property type="match status" value="1"/>
</dbReference>
<name>A0ABX8TI58_9CAUL</name>
<feature type="signal peptide" evidence="5">
    <location>
        <begin position="1"/>
        <end position="25"/>
    </location>
</feature>
<evidence type="ECO:0000256" key="2">
    <source>
        <dbReference type="ARBA" id="ARBA00013194"/>
    </source>
</evidence>
<dbReference type="GO" id="GO:0016853">
    <property type="term" value="F:isomerase activity"/>
    <property type="evidence" value="ECO:0007669"/>
    <property type="project" value="UniProtKB-KW"/>
</dbReference>
<dbReference type="RefSeq" id="WP_219354521.1">
    <property type="nucleotide sequence ID" value="NZ_CP080034.1"/>
</dbReference>
<dbReference type="InterPro" id="IPR020892">
    <property type="entry name" value="Cyclophilin-type_PPIase_CS"/>
</dbReference>
<evidence type="ECO:0000313" key="8">
    <source>
        <dbReference type="Proteomes" id="UP000824334"/>
    </source>
</evidence>
<comment type="similarity">
    <text evidence="1">Belongs to the cyclophilin-type PPIase family.</text>
</comment>
<dbReference type="InterPro" id="IPR002130">
    <property type="entry name" value="Cyclophilin-type_PPIase_dom"/>
</dbReference>
<gene>
    <name evidence="7" type="ORF">KWG56_09155</name>
</gene>
<evidence type="ECO:0000256" key="1">
    <source>
        <dbReference type="ARBA" id="ARBA00007365"/>
    </source>
</evidence>
<evidence type="ECO:0000256" key="4">
    <source>
        <dbReference type="ARBA" id="ARBA00023235"/>
    </source>
</evidence>
<keyword evidence="3" id="KW-0697">Rotamase</keyword>
<proteinExistence type="inferred from homology"/>
<feature type="chain" id="PRO_5047074367" description="peptidylprolyl isomerase" evidence="5">
    <location>
        <begin position="26"/>
        <end position="291"/>
    </location>
</feature>
<dbReference type="EC" id="5.2.1.8" evidence="2"/>
<dbReference type="EMBL" id="CP080034">
    <property type="protein sequence ID" value="QYC08819.1"/>
    <property type="molecule type" value="Genomic_DNA"/>
</dbReference>
<dbReference type="CDD" id="cd00317">
    <property type="entry name" value="cyclophilin"/>
    <property type="match status" value="1"/>
</dbReference>
<evidence type="ECO:0000256" key="5">
    <source>
        <dbReference type="SAM" id="SignalP"/>
    </source>
</evidence>
<sequence length="291" mass="30307">MRLGVIAAAAAALLASGVASAPALAQTGGQTGASAADWRTVDPDNLLVIDTNKGRVLVELSPLAAPNHVERIRTLANQGFYDGLKFHRVIPNFMAQTGDPKGTGEGGSELPDLKGEFSFRRGRDAGFTQVENAGQGIVGLVGTLPVQTQPNAQMMITSDFKVDANGLFCPGVFGMARASSPDSANSQFYLMTGANTNLNGIYTAFGRIVSGLDVVRSLKAGSEAQDGKVTDPDTMTHVRMASAIPAAQRPTVRVQNTASAAFAQHIEETRTAKGSSFNICDVQPVAEVSGG</sequence>
<keyword evidence="4 7" id="KW-0413">Isomerase</keyword>
<organism evidence="7 8">
    <name type="scientific">Brevundimonas nasdae</name>
    <dbReference type="NCBI Taxonomy" id="172043"/>
    <lineage>
        <taxon>Bacteria</taxon>
        <taxon>Pseudomonadati</taxon>
        <taxon>Pseudomonadota</taxon>
        <taxon>Alphaproteobacteria</taxon>
        <taxon>Caulobacterales</taxon>
        <taxon>Caulobacteraceae</taxon>
        <taxon>Brevundimonas</taxon>
    </lineage>
</organism>